<keyword evidence="2" id="KW-0732">Signal</keyword>
<evidence type="ECO:0000256" key="2">
    <source>
        <dbReference type="SAM" id="SignalP"/>
    </source>
</evidence>
<feature type="chain" id="PRO_5015534739" description="Signal peptidase" evidence="2">
    <location>
        <begin position="23"/>
        <end position="78"/>
    </location>
</feature>
<dbReference type="RefSeq" id="WP_108776416.1">
    <property type="nucleotide sequence ID" value="NZ_CP029186.1"/>
</dbReference>
<keyword evidence="4" id="KW-1185">Reference proteome</keyword>
<dbReference type="Proteomes" id="UP000244929">
    <property type="component" value="Chromosome"/>
</dbReference>
<keyword evidence="1" id="KW-1133">Transmembrane helix</keyword>
<evidence type="ECO:0000313" key="3">
    <source>
        <dbReference type="EMBL" id="AWH83700.1"/>
    </source>
</evidence>
<keyword evidence="1" id="KW-0472">Membrane</keyword>
<sequence>MNLKIKSFFAWVLISFSGLAYAQFDDEGPDPPPPGDEPPAPIDGYQVYLVILGLLLAYYFLKRGGLFQGTLAKPDTIS</sequence>
<gene>
    <name evidence="3" type="ORF">HYN59_00580</name>
</gene>
<evidence type="ECO:0008006" key="5">
    <source>
        <dbReference type="Google" id="ProtNLM"/>
    </source>
</evidence>
<protein>
    <recommendedName>
        <fullName evidence="5">Signal peptidase</fullName>
    </recommendedName>
</protein>
<evidence type="ECO:0000313" key="4">
    <source>
        <dbReference type="Proteomes" id="UP000244929"/>
    </source>
</evidence>
<keyword evidence="1" id="KW-0812">Transmembrane</keyword>
<dbReference type="EMBL" id="CP029186">
    <property type="protein sequence ID" value="AWH83700.1"/>
    <property type="molecule type" value="Genomic_DNA"/>
</dbReference>
<dbReference type="KEGG" id="falb:HYN59_00580"/>
<feature type="transmembrane region" description="Helical" evidence="1">
    <location>
        <begin position="46"/>
        <end position="61"/>
    </location>
</feature>
<feature type="signal peptide" evidence="2">
    <location>
        <begin position="1"/>
        <end position="22"/>
    </location>
</feature>
<proteinExistence type="predicted"/>
<name>A0A2S1QTE2_9FLAO</name>
<dbReference type="AlphaFoldDB" id="A0A2S1QTE2"/>
<reference evidence="3 4" key="1">
    <citation type="submission" date="2018-04" db="EMBL/GenBank/DDBJ databases">
        <title>Genome sequencing of Flavobacterium sp. HYN0059.</title>
        <authorList>
            <person name="Yi H."/>
            <person name="Baek C."/>
        </authorList>
    </citation>
    <scope>NUCLEOTIDE SEQUENCE [LARGE SCALE GENOMIC DNA]</scope>
    <source>
        <strain evidence="3 4">HYN0059</strain>
    </source>
</reference>
<organism evidence="3 4">
    <name type="scientific">Flavobacterium album</name>
    <dbReference type="NCBI Taxonomy" id="2175091"/>
    <lineage>
        <taxon>Bacteria</taxon>
        <taxon>Pseudomonadati</taxon>
        <taxon>Bacteroidota</taxon>
        <taxon>Flavobacteriia</taxon>
        <taxon>Flavobacteriales</taxon>
        <taxon>Flavobacteriaceae</taxon>
        <taxon>Flavobacterium</taxon>
    </lineage>
</organism>
<evidence type="ECO:0000256" key="1">
    <source>
        <dbReference type="SAM" id="Phobius"/>
    </source>
</evidence>
<accession>A0A2S1QTE2</accession>